<dbReference type="RefSeq" id="XP_031911043.1">
    <property type="nucleotide sequence ID" value="XM_032051532.1"/>
</dbReference>
<sequence length="91" mass="10108">MPRSFSSTPWHWFLCPMFQSSYPKPPVCGSQTQLPSLTLSRGKGSALRDMYWKIVSSPSSFSKVVLGGLTNCGWVPTSSYRAIRPRGIVPK</sequence>
<accession>A0A5N6SMI4</accession>
<name>A0A5N6SMI4_ASPPS</name>
<evidence type="ECO:0000313" key="2">
    <source>
        <dbReference type="Proteomes" id="UP000325672"/>
    </source>
</evidence>
<gene>
    <name evidence="1" type="ORF">BDV38DRAFT_146160</name>
</gene>
<reference evidence="1 2" key="1">
    <citation type="submission" date="2019-04" db="EMBL/GenBank/DDBJ databases">
        <title>Friends and foes A comparative genomics study of 23 Aspergillus species from section Flavi.</title>
        <authorList>
            <consortium name="DOE Joint Genome Institute"/>
            <person name="Kjaerbolling I."/>
            <person name="Vesth T."/>
            <person name="Frisvad J.C."/>
            <person name="Nybo J.L."/>
            <person name="Theobald S."/>
            <person name="Kildgaard S."/>
            <person name="Isbrandt T."/>
            <person name="Kuo A."/>
            <person name="Sato A."/>
            <person name="Lyhne E.K."/>
            <person name="Kogle M.E."/>
            <person name="Wiebenga A."/>
            <person name="Kun R.S."/>
            <person name="Lubbers R.J."/>
            <person name="Makela M.R."/>
            <person name="Barry K."/>
            <person name="Chovatia M."/>
            <person name="Clum A."/>
            <person name="Daum C."/>
            <person name="Haridas S."/>
            <person name="He G."/>
            <person name="LaButti K."/>
            <person name="Lipzen A."/>
            <person name="Mondo S."/>
            <person name="Riley R."/>
            <person name="Salamov A."/>
            <person name="Simmons B.A."/>
            <person name="Magnuson J.K."/>
            <person name="Henrissat B."/>
            <person name="Mortensen U.H."/>
            <person name="Larsen T.O."/>
            <person name="Devries R.P."/>
            <person name="Grigoriev I.V."/>
            <person name="Machida M."/>
            <person name="Baker S.E."/>
            <person name="Andersen M.R."/>
        </authorList>
    </citation>
    <scope>NUCLEOTIDE SEQUENCE [LARGE SCALE GENOMIC DNA]</scope>
    <source>
        <strain evidence="1 2">CBS 117625</strain>
    </source>
</reference>
<dbReference type="Proteomes" id="UP000325672">
    <property type="component" value="Unassembled WGS sequence"/>
</dbReference>
<protein>
    <submittedName>
        <fullName evidence="1">Uncharacterized protein</fullName>
    </submittedName>
</protein>
<evidence type="ECO:0000313" key="1">
    <source>
        <dbReference type="EMBL" id="KAE8134980.1"/>
    </source>
</evidence>
<dbReference type="GeneID" id="43635742"/>
<proteinExistence type="predicted"/>
<organism evidence="1 2">
    <name type="scientific">Aspergillus pseudotamarii</name>
    <dbReference type="NCBI Taxonomy" id="132259"/>
    <lineage>
        <taxon>Eukaryota</taxon>
        <taxon>Fungi</taxon>
        <taxon>Dikarya</taxon>
        <taxon>Ascomycota</taxon>
        <taxon>Pezizomycotina</taxon>
        <taxon>Eurotiomycetes</taxon>
        <taxon>Eurotiomycetidae</taxon>
        <taxon>Eurotiales</taxon>
        <taxon>Aspergillaceae</taxon>
        <taxon>Aspergillus</taxon>
        <taxon>Aspergillus subgen. Circumdati</taxon>
    </lineage>
</organism>
<dbReference type="EMBL" id="ML743598">
    <property type="protein sequence ID" value="KAE8134980.1"/>
    <property type="molecule type" value="Genomic_DNA"/>
</dbReference>
<keyword evidence="2" id="KW-1185">Reference proteome</keyword>
<dbReference type="AlphaFoldDB" id="A0A5N6SMI4"/>